<dbReference type="OrthoDB" id="3944128at2759"/>
<proteinExistence type="predicted"/>
<keyword evidence="1" id="KW-0732">Signal</keyword>
<protein>
    <submittedName>
        <fullName evidence="2">Uncharacterized protein</fullName>
    </submittedName>
</protein>
<gene>
    <name evidence="2" type="ORF">EJ03DRAFT_218651</name>
</gene>
<reference evidence="2" key="1">
    <citation type="journal article" date="2020" name="Stud. Mycol.">
        <title>101 Dothideomycetes genomes: a test case for predicting lifestyles and emergence of pathogens.</title>
        <authorList>
            <person name="Haridas S."/>
            <person name="Albert R."/>
            <person name="Binder M."/>
            <person name="Bloem J."/>
            <person name="Labutti K."/>
            <person name="Salamov A."/>
            <person name="Andreopoulos B."/>
            <person name="Baker S."/>
            <person name="Barry K."/>
            <person name="Bills G."/>
            <person name="Bluhm B."/>
            <person name="Cannon C."/>
            <person name="Castanera R."/>
            <person name="Culley D."/>
            <person name="Daum C."/>
            <person name="Ezra D."/>
            <person name="Gonzalez J."/>
            <person name="Henrissat B."/>
            <person name="Kuo A."/>
            <person name="Liang C."/>
            <person name="Lipzen A."/>
            <person name="Lutzoni F."/>
            <person name="Magnuson J."/>
            <person name="Mondo S."/>
            <person name="Nolan M."/>
            <person name="Ohm R."/>
            <person name="Pangilinan J."/>
            <person name="Park H.-J."/>
            <person name="Ramirez L."/>
            <person name="Alfaro M."/>
            <person name="Sun H."/>
            <person name="Tritt A."/>
            <person name="Yoshinaga Y."/>
            <person name="Zwiers L.-H."/>
            <person name="Turgeon B."/>
            <person name="Goodwin S."/>
            <person name="Spatafora J."/>
            <person name="Crous P."/>
            <person name="Grigoriev I."/>
        </authorList>
    </citation>
    <scope>NUCLEOTIDE SEQUENCE</scope>
    <source>
        <strain evidence="2">CBS 116005</strain>
    </source>
</reference>
<evidence type="ECO:0000313" key="3">
    <source>
        <dbReference type="Proteomes" id="UP000799436"/>
    </source>
</evidence>
<dbReference type="EMBL" id="ML995899">
    <property type="protein sequence ID" value="KAF2765149.1"/>
    <property type="molecule type" value="Genomic_DNA"/>
</dbReference>
<name>A0A6G1KY06_9PEZI</name>
<feature type="chain" id="PRO_5026086755" evidence="1">
    <location>
        <begin position="23"/>
        <end position="282"/>
    </location>
</feature>
<dbReference type="AlphaFoldDB" id="A0A6G1KY06"/>
<accession>A0A6G1KY06</accession>
<evidence type="ECO:0000256" key="1">
    <source>
        <dbReference type="SAM" id="SignalP"/>
    </source>
</evidence>
<sequence length="282" mass="29651">MILPSELRVAILLFAFADKTSSLELTATTTTTTTTSTFVQYPSSGTVAPPTFNVPATGSGSSYASACNTELRLYSSIISGHPPGYGTPITTTRLVTGTAFTASTTTLCDGRPRVWGTITPVSHITSTQTVYAYTNYSGPPPSCTIGPSDCLQLQSAYVSSLNSYNSYQSASSTDLPLSDMPHQPMCQTPEDADVCGQCTIAGGKVELLYFPVTRSISRDMCATTATSPIVCPFGETVAATSTATQGYAPCSYKDFGSPNYTGSGSYIIRDGATLYENLAYIA</sequence>
<dbReference type="Proteomes" id="UP000799436">
    <property type="component" value="Unassembled WGS sequence"/>
</dbReference>
<feature type="signal peptide" evidence="1">
    <location>
        <begin position="1"/>
        <end position="22"/>
    </location>
</feature>
<keyword evidence="3" id="KW-1185">Reference proteome</keyword>
<evidence type="ECO:0000313" key="2">
    <source>
        <dbReference type="EMBL" id="KAF2765149.1"/>
    </source>
</evidence>
<organism evidence="2 3">
    <name type="scientific">Teratosphaeria nubilosa</name>
    <dbReference type="NCBI Taxonomy" id="161662"/>
    <lineage>
        <taxon>Eukaryota</taxon>
        <taxon>Fungi</taxon>
        <taxon>Dikarya</taxon>
        <taxon>Ascomycota</taxon>
        <taxon>Pezizomycotina</taxon>
        <taxon>Dothideomycetes</taxon>
        <taxon>Dothideomycetidae</taxon>
        <taxon>Mycosphaerellales</taxon>
        <taxon>Teratosphaeriaceae</taxon>
        <taxon>Teratosphaeria</taxon>
    </lineage>
</organism>